<dbReference type="SUPFAM" id="SSF51395">
    <property type="entry name" value="FMN-linked oxidoreductases"/>
    <property type="match status" value="1"/>
</dbReference>
<proteinExistence type="inferred from homology"/>
<dbReference type="InterPro" id="IPR001155">
    <property type="entry name" value="OxRdtase_FMN_N"/>
</dbReference>
<organism evidence="5 6">
    <name type="scientific">Zygosaccharomyces rouxii</name>
    <dbReference type="NCBI Taxonomy" id="4956"/>
    <lineage>
        <taxon>Eukaryota</taxon>
        <taxon>Fungi</taxon>
        <taxon>Dikarya</taxon>
        <taxon>Ascomycota</taxon>
        <taxon>Saccharomycotina</taxon>
        <taxon>Saccharomycetes</taxon>
        <taxon>Saccharomycetales</taxon>
        <taxon>Saccharomycetaceae</taxon>
        <taxon>Zygosaccharomyces</taxon>
    </lineage>
</organism>
<dbReference type="AlphaFoldDB" id="A0A1Q3AJT9"/>
<dbReference type="GO" id="GO:0003959">
    <property type="term" value="F:NADPH dehydrogenase activity"/>
    <property type="evidence" value="ECO:0007669"/>
    <property type="project" value="TreeGrafter"/>
</dbReference>
<sequence>MVMDYWEKDLYRSIEVGGLKLNHRLVRVPGFQGKHPGCEKDSMEEPGSLVITGGILPQWYDGDDGYDNDDGDINDVRTYYGYSKKQMKMWEKSCRQIHASGSYVFVQLFDTDRLSEQEFLEIHNGKGHVDNFANSLTKEEIQLYVKAYVRAAKTSLMIGADGVELHGASGYLLEEFLDPKINRRADEYGGSITNRAKFILEVVDAIVKVVGAPRIGICLSPSDEHISLVTQYSYLLGQLEKRAVWGQRLAYIHLKESFVDLEEDQIGHFGGSHSFVYSIWRGIVIRGHSELTDELRKCDRTLVAHVKRPGGERYWKGRSKFDSKTPLEYSKRTQCASTT</sequence>
<dbReference type="InterPro" id="IPR013785">
    <property type="entry name" value="Aldolase_TIM"/>
</dbReference>
<comment type="cofactor">
    <cofactor evidence="1">
        <name>FMN</name>
        <dbReference type="ChEBI" id="CHEBI:58210"/>
    </cofactor>
</comment>
<comment type="caution">
    <text evidence="5">The sequence shown here is derived from an EMBL/GenBank/DDBJ whole genome shotgun (WGS) entry which is preliminary data.</text>
</comment>
<reference evidence="5 6" key="1">
    <citation type="submission" date="2016-08" db="EMBL/GenBank/DDBJ databases">
        <title>Draft genome sequence of allopolyploid Zygosaccharomyces rouxii.</title>
        <authorList>
            <person name="Watanabe J."/>
            <person name="Uehara K."/>
            <person name="Mogi Y."/>
            <person name="Tsukioka Y."/>
        </authorList>
    </citation>
    <scope>NUCLEOTIDE SEQUENCE [LARGE SCALE GENOMIC DNA]</scope>
    <source>
        <strain evidence="5 6">NBRC 110957</strain>
    </source>
</reference>
<dbReference type="PANTHER" id="PTHR22893:SF91">
    <property type="entry name" value="NADPH DEHYDROGENASE 2-RELATED"/>
    <property type="match status" value="1"/>
</dbReference>
<dbReference type="Proteomes" id="UP000187013">
    <property type="component" value="Unassembled WGS sequence"/>
</dbReference>
<dbReference type="OrthoDB" id="276546at2759"/>
<keyword evidence="3" id="KW-0285">Flavoprotein</keyword>
<evidence type="ECO:0000256" key="1">
    <source>
        <dbReference type="ARBA" id="ARBA00001917"/>
    </source>
</evidence>
<dbReference type="EMBL" id="BDGX01000052">
    <property type="protein sequence ID" value="GAV56016.1"/>
    <property type="molecule type" value="Genomic_DNA"/>
</dbReference>
<gene>
    <name evidence="5" type="ORF">ZYGR_0AZ01880</name>
</gene>
<feature type="domain" description="NADH:flavin oxidoreductase/NADH oxidase N-terminal" evidence="4">
    <location>
        <begin position="10"/>
        <end position="285"/>
    </location>
</feature>
<accession>A0A1Q3AJT9</accession>
<dbReference type="InterPro" id="IPR045247">
    <property type="entry name" value="Oye-like"/>
</dbReference>
<dbReference type="GO" id="GO:0010181">
    <property type="term" value="F:FMN binding"/>
    <property type="evidence" value="ECO:0007669"/>
    <property type="project" value="InterPro"/>
</dbReference>
<dbReference type="Gene3D" id="3.20.20.70">
    <property type="entry name" value="Aldolase class I"/>
    <property type="match status" value="1"/>
</dbReference>
<dbReference type="Pfam" id="PF00724">
    <property type="entry name" value="Oxidored_FMN"/>
    <property type="match status" value="1"/>
</dbReference>
<evidence type="ECO:0000313" key="5">
    <source>
        <dbReference type="EMBL" id="GAV56016.1"/>
    </source>
</evidence>
<evidence type="ECO:0000256" key="3">
    <source>
        <dbReference type="ARBA" id="ARBA00022643"/>
    </source>
</evidence>
<protein>
    <recommendedName>
        <fullName evidence="4">NADH:flavin oxidoreductase/NADH oxidase N-terminal domain-containing protein</fullName>
    </recommendedName>
</protein>
<evidence type="ECO:0000259" key="4">
    <source>
        <dbReference type="Pfam" id="PF00724"/>
    </source>
</evidence>
<name>A0A1Q3AJT9_ZYGRO</name>
<evidence type="ECO:0000256" key="2">
    <source>
        <dbReference type="ARBA" id="ARBA00005979"/>
    </source>
</evidence>
<dbReference type="PANTHER" id="PTHR22893">
    <property type="entry name" value="NADH OXIDOREDUCTASE-RELATED"/>
    <property type="match status" value="1"/>
</dbReference>
<keyword evidence="3" id="KW-0288">FMN</keyword>
<comment type="similarity">
    <text evidence="2">Belongs to the NADH:flavin oxidoreductase/NADH oxidase family.</text>
</comment>
<evidence type="ECO:0000313" key="6">
    <source>
        <dbReference type="Proteomes" id="UP000187013"/>
    </source>
</evidence>